<evidence type="ECO:0000313" key="5">
    <source>
        <dbReference type="EMBL" id="KAF7415065.1"/>
    </source>
</evidence>
<evidence type="ECO:0000256" key="1">
    <source>
        <dbReference type="ARBA" id="ARBA00023018"/>
    </source>
</evidence>
<dbReference type="GO" id="GO:0042391">
    <property type="term" value="P:regulation of membrane potential"/>
    <property type="evidence" value="ECO:0007669"/>
    <property type="project" value="TreeGrafter"/>
</dbReference>
<dbReference type="GO" id="GO:0044325">
    <property type="term" value="F:transmembrane transporter binding"/>
    <property type="evidence" value="ECO:0007669"/>
    <property type="project" value="TreeGrafter"/>
</dbReference>
<dbReference type="PANTHER" id="PTHR12157:SF21">
    <property type="entry name" value="RAB3 INTERACTING MOLECULE, ISOFORM F"/>
    <property type="match status" value="1"/>
</dbReference>
<name>A0A834U362_VESGE</name>
<dbReference type="PANTHER" id="PTHR12157">
    <property type="entry name" value="REGULATING SYNAPTIC MEMBRANE EXOCYTOSIS PROTEIN"/>
    <property type="match status" value="1"/>
</dbReference>
<proteinExistence type="predicted"/>
<dbReference type="EMBL" id="JACSDZ010000002">
    <property type="protein sequence ID" value="KAF7415065.1"/>
    <property type="molecule type" value="Genomic_DNA"/>
</dbReference>
<dbReference type="AlphaFoldDB" id="A0A834U362"/>
<comment type="caution">
    <text evidence="5">The sequence shown here is derived from an EMBL/GenBank/DDBJ whole genome shotgun (WGS) entry which is preliminary data.</text>
</comment>
<gene>
    <name evidence="5" type="ORF">HZH68_003554</name>
</gene>
<dbReference type="SUPFAM" id="SSF49562">
    <property type="entry name" value="C2 domain (Calcium/lipid-binding domain, CaLB)"/>
    <property type="match status" value="1"/>
</dbReference>
<dbReference type="GO" id="GO:0050806">
    <property type="term" value="P:positive regulation of synaptic transmission"/>
    <property type="evidence" value="ECO:0007669"/>
    <property type="project" value="TreeGrafter"/>
</dbReference>
<keyword evidence="6" id="KW-1185">Reference proteome</keyword>
<dbReference type="InterPro" id="IPR039032">
    <property type="entry name" value="Rim-like"/>
</dbReference>
<evidence type="ECO:0000256" key="2">
    <source>
        <dbReference type="ARBA" id="ARBA00034103"/>
    </source>
</evidence>
<dbReference type="GO" id="GO:0042734">
    <property type="term" value="C:presynaptic membrane"/>
    <property type="evidence" value="ECO:0007669"/>
    <property type="project" value="TreeGrafter"/>
</dbReference>
<dbReference type="PROSITE" id="PS50004">
    <property type="entry name" value="C2"/>
    <property type="match status" value="1"/>
</dbReference>
<protein>
    <recommendedName>
        <fullName evidence="4">C2 domain-containing protein</fullName>
    </recommendedName>
</protein>
<dbReference type="InterPro" id="IPR000008">
    <property type="entry name" value="C2_dom"/>
</dbReference>
<dbReference type="GO" id="GO:0048791">
    <property type="term" value="P:calcium ion-regulated exocytosis of neurotransmitter"/>
    <property type="evidence" value="ECO:0007669"/>
    <property type="project" value="TreeGrafter"/>
</dbReference>
<feature type="region of interest" description="Disordered" evidence="3">
    <location>
        <begin position="1"/>
        <end position="105"/>
    </location>
</feature>
<accession>A0A834U362</accession>
<sequence>MPRASVGGTCVGEEGRKRRLGFGKKGKSSFTVHRSEEVLPEDTASGRSGRQASSASSDGEGSGDGDRSVHQNGMLVLGGGVGGSGGIHGRVGGSSGTGVGSSGTGGIGGGSGSGGIGVAGIGVAGVAGAGSGGGSGGGGGGSGSGTIISELRVVAFSNRKRNSTPSSIQRSEEIYSFYQRFDSGKMMVGSVASDTAGSLNSISSSEGSSWSPSLRMAGETGQLKDFIDDLGPAQVVGRQALGAGYLGAIQLSLSQTKGYLEVEIIRAKDLKTKFGSKGIPAPYVKVYLVNGKKCIEKAKTSTARKTLDPFYQESLAFKENFRGCILQVTVWGDYGRFEGKKVFMGVAQIVLDDLNLNQMVFGWYKLFDATLLVSGPSTLALSRRSSATSLESCKI</sequence>
<dbReference type="GO" id="GO:0048167">
    <property type="term" value="P:regulation of synaptic plasticity"/>
    <property type="evidence" value="ECO:0007669"/>
    <property type="project" value="TreeGrafter"/>
</dbReference>
<dbReference type="Proteomes" id="UP000617340">
    <property type="component" value="Unassembled WGS sequence"/>
</dbReference>
<dbReference type="GO" id="GO:0031267">
    <property type="term" value="F:small GTPase binding"/>
    <property type="evidence" value="ECO:0007669"/>
    <property type="project" value="InterPro"/>
</dbReference>
<comment type="subcellular location">
    <subcellularLocation>
        <location evidence="2">Synapse</location>
    </subcellularLocation>
</comment>
<dbReference type="GO" id="GO:0048788">
    <property type="term" value="C:cytoskeleton of presynaptic active zone"/>
    <property type="evidence" value="ECO:0007669"/>
    <property type="project" value="TreeGrafter"/>
</dbReference>
<feature type="compositionally biased region" description="Low complexity" evidence="3">
    <location>
        <begin position="45"/>
        <end position="59"/>
    </location>
</feature>
<evidence type="ECO:0000259" key="4">
    <source>
        <dbReference type="PROSITE" id="PS50004"/>
    </source>
</evidence>
<dbReference type="Gene3D" id="2.60.40.150">
    <property type="entry name" value="C2 domain"/>
    <property type="match status" value="1"/>
</dbReference>
<evidence type="ECO:0000256" key="3">
    <source>
        <dbReference type="SAM" id="MobiDB-lite"/>
    </source>
</evidence>
<reference evidence="5" key="1">
    <citation type="journal article" date="2020" name="G3 (Bethesda)">
        <title>High-Quality Assemblies for Three Invasive Social Wasps from the &lt;i&gt;Vespula&lt;/i&gt; Genus.</title>
        <authorList>
            <person name="Harrop T.W.R."/>
            <person name="Guhlin J."/>
            <person name="McLaughlin G.M."/>
            <person name="Permina E."/>
            <person name="Stockwell P."/>
            <person name="Gilligan J."/>
            <person name="Le Lec M.F."/>
            <person name="Gruber M.A.M."/>
            <person name="Quinn O."/>
            <person name="Lovegrove M."/>
            <person name="Duncan E.J."/>
            <person name="Remnant E.J."/>
            <person name="Van Eeckhoven J."/>
            <person name="Graham B."/>
            <person name="Knapp R.A."/>
            <person name="Langford K.W."/>
            <person name="Kronenberg Z."/>
            <person name="Press M.O."/>
            <person name="Eacker S.M."/>
            <person name="Wilson-Rankin E.E."/>
            <person name="Purcell J."/>
            <person name="Lester P.J."/>
            <person name="Dearden P.K."/>
        </authorList>
    </citation>
    <scope>NUCLEOTIDE SEQUENCE</scope>
    <source>
        <strain evidence="5">Linc-1</strain>
    </source>
</reference>
<organism evidence="5 6">
    <name type="scientific">Vespula germanica</name>
    <name type="common">German yellow jacket</name>
    <name type="synonym">Paravespula germanica</name>
    <dbReference type="NCBI Taxonomy" id="30212"/>
    <lineage>
        <taxon>Eukaryota</taxon>
        <taxon>Metazoa</taxon>
        <taxon>Ecdysozoa</taxon>
        <taxon>Arthropoda</taxon>
        <taxon>Hexapoda</taxon>
        <taxon>Insecta</taxon>
        <taxon>Pterygota</taxon>
        <taxon>Neoptera</taxon>
        <taxon>Endopterygota</taxon>
        <taxon>Hymenoptera</taxon>
        <taxon>Apocrita</taxon>
        <taxon>Aculeata</taxon>
        <taxon>Vespoidea</taxon>
        <taxon>Vespidae</taxon>
        <taxon>Vespinae</taxon>
        <taxon>Vespula</taxon>
    </lineage>
</organism>
<dbReference type="InterPro" id="IPR035892">
    <property type="entry name" value="C2_domain_sf"/>
</dbReference>
<evidence type="ECO:0000313" key="6">
    <source>
        <dbReference type="Proteomes" id="UP000617340"/>
    </source>
</evidence>
<feature type="compositionally biased region" description="Gly residues" evidence="3">
    <location>
        <begin position="76"/>
        <end position="105"/>
    </location>
</feature>
<dbReference type="SMART" id="SM00239">
    <property type="entry name" value="C2"/>
    <property type="match status" value="1"/>
</dbReference>
<keyword evidence="1" id="KW-0770">Synapse</keyword>
<feature type="compositionally biased region" description="Basic residues" evidence="3">
    <location>
        <begin position="17"/>
        <end position="27"/>
    </location>
</feature>
<feature type="domain" description="C2" evidence="4">
    <location>
        <begin position="245"/>
        <end position="364"/>
    </location>
</feature>
<dbReference type="FunFam" id="2.60.40.150:FF:000188">
    <property type="entry name" value="Uncharacterized protein, isoform D"/>
    <property type="match status" value="1"/>
</dbReference>
<dbReference type="Pfam" id="PF00168">
    <property type="entry name" value="C2"/>
    <property type="match status" value="1"/>
</dbReference>